<dbReference type="Gene3D" id="3.40.50.300">
    <property type="entry name" value="P-loop containing nucleotide triphosphate hydrolases"/>
    <property type="match status" value="1"/>
</dbReference>
<sequence>MFLLQMSGLPGAGKSTIARHVATTHRAIVVDYDILKSTLLDTGFDFPASTRAAYALMYAEARHLLTQGHPVVMDSPCFWPQILTTGQQIAATHNVPYKYIECHLTDLDLPDERLRTRPTLRSQRPSLTQAPADAPNPPTDPQTFIRTSTNQTQRPTNPLHLNTRHPLPHLLPQVDAYLKP</sequence>
<feature type="region of interest" description="Disordered" evidence="1">
    <location>
        <begin position="118"/>
        <end position="180"/>
    </location>
</feature>
<feature type="compositionally biased region" description="Polar residues" evidence="1">
    <location>
        <begin position="144"/>
        <end position="160"/>
    </location>
</feature>
<evidence type="ECO:0000313" key="3">
    <source>
        <dbReference type="EMBL" id="NOL39428.1"/>
    </source>
</evidence>
<keyword evidence="2" id="KW-0808">Transferase</keyword>
<dbReference type="RefSeq" id="WP_171671115.1">
    <property type="nucleotide sequence ID" value="NZ_BAAAGT010000003.1"/>
</dbReference>
<evidence type="ECO:0000256" key="1">
    <source>
        <dbReference type="SAM" id="MobiDB-lite"/>
    </source>
</evidence>
<dbReference type="PANTHER" id="PTHR37807">
    <property type="entry name" value="OS07G0160300 PROTEIN"/>
    <property type="match status" value="1"/>
</dbReference>
<proteinExistence type="predicted"/>
<dbReference type="AlphaFoldDB" id="A0A7Y4KVE7"/>
<dbReference type="Pfam" id="PF13671">
    <property type="entry name" value="AAA_33"/>
    <property type="match status" value="1"/>
</dbReference>
<dbReference type="EMBL" id="JABJRC010000001">
    <property type="protein sequence ID" value="NOL39428.1"/>
    <property type="molecule type" value="Genomic_DNA"/>
</dbReference>
<evidence type="ECO:0000313" key="5">
    <source>
        <dbReference type="Proteomes" id="UP000553957"/>
    </source>
</evidence>
<dbReference type="PANTHER" id="PTHR37807:SF3">
    <property type="entry name" value="OS07G0160300 PROTEIN"/>
    <property type="match status" value="1"/>
</dbReference>
<comment type="caution">
    <text evidence="3">The sequence shown here is derived from an EMBL/GenBank/DDBJ whole genome shotgun (WGS) entry which is preliminary data.</text>
</comment>
<keyword evidence="2" id="KW-0418">Kinase</keyword>
<reference evidence="2 5" key="2">
    <citation type="submission" date="2020-08" db="EMBL/GenBank/DDBJ databases">
        <title>Sequencing the genomes of 1000 actinobacteria strains.</title>
        <authorList>
            <person name="Klenk H.-P."/>
        </authorList>
    </citation>
    <scope>NUCLEOTIDE SEQUENCE [LARGE SCALE GENOMIC DNA]</scope>
    <source>
        <strain evidence="2 5">DSM 15626</strain>
    </source>
</reference>
<evidence type="ECO:0000313" key="2">
    <source>
        <dbReference type="EMBL" id="MBB6567978.1"/>
    </source>
</evidence>
<organism evidence="3 4">
    <name type="scientific">Kribbella sandramycini</name>
    <dbReference type="NCBI Taxonomy" id="60450"/>
    <lineage>
        <taxon>Bacteria</taxon>
        <taxon>Bacillati</taxon>
        <taxon>Actinomycetota</taxon>
        <taxon>Actinomycetes</taxon>
        <taxon>Propionibacteriales</taxon>
        <taxon>Kribbellaceae</taxon>
        <taxon>Kribbella</taxon>
    </lineage>
</organism>
<dbReference type="SUPFAM" id="SSF52540">
    <property type="entry name" value="P-loop containing nucleoside triphosphate hydrolases"/>
    <property type="match status" value="1"/>
</dbReference>
<dbReference type="InterPro" id="IPR027417">
    <property type="entry name" value="P-loop_NTPase"/>
</dbReference>
<accession>A0A7Y4KVE7</accession>
<name>A0A7Y4KVE7_9ACTN</name>
<keyword evidence="4" id="KW-1185">Reference proteome</keyword>
<gene>
    <name evidence="2" type="ORF">HNR71_003615</name>
    <name evidence="3" type="ORF">HPO96_04125</name>
</gene>
<dbReference type="GO" id="GO:0016301">
    <property type="term" value="F:kinase activity"/>
    <property type="evidence" value="ECO:0007669"/>
    <property type="project" value="UniProtKB-KW"/>
</dbReference>
<reference evidence="3 4" key="1">
    <citation type="submission" date="2020-05" db="EMBL/GenBank/DDBJ databases">
        <title>Genome sequence of Kribbella sandramycini ATCC 39419.</title>
        <authorList>
            <person name="Maclea K.S."/>
            <person name="Fair J.L."/>
        </authorList>
    </citation>
    <scope>NUCLEOTIDE SEQUENCE [LARGE SCALE GENOMIC DNA]</scope>
    <source>
        <strain evidence="3 4">ATCC 39419</strain>
    </source>
</reference>
<protein>
    <submittedName>
        <fullName evidence="3">AAA family ATPase</fullName>
    </submittedName>
    <submittedName>
        <fullName evidence="2">Putative kinase</fullName>
    </submittedName>
</protein>
<dbReference type="Proteomes" id="UP000553957">
    <property type="component" value="Unassembled WGS sequence"/>
</dbReference>
<dbReference type="Proteomes" id="UP000534306">
    <property type="component" value="Unassembled WGS sequence"/>
</dbReference>
<evidence type="ECO:0000313" key="4">
    <source>
        <dbReference type="Proteomes" id="UP000534306"/>
    </source>
</evidence>
<dbReference type="EMBL" id="JACHKF010000001">
    <property type="protein sequence ID" value="MBB6567978.1"/>
    <property type="molecule type" value="Genomic_DNA"/>
</dbReference>